<keyword evidence="7 8" id="KW-0472">Membrane</keyword>
<dbReference type="Pfam" id="PF12822">
    <property type="entry name" value="ECF_trnsprt"/>
    <property type="match status" value="1"/>
</dbReference>
<dbReference type="InterPro" id="IPR025720">
    <property type="entry name" value="RibU"/>
</dbReference>
<dbReference type="Proteomes" id="UP000326779">
    <property type="component" value="Chromosome"/>
</dbReference>
<organism evidence="9 10">
    <name type="scientific">Schleiferilactobacillus harbinensis</name>
    <dbReference type="NCBI Taxonomy" id="304207"/>
    <lineage>
        <taxon>Bacteria</taxon>
        <taxon>Bacillati</taxon>
        <taxon>Bacillota</taxon>
        <taxon>Bacilli</taxon>
        <taxon>Lactobacillales</taxon>
        <taxon>Lactobacillaceae</taxon>
        <taxon>Schleiferilactobacillus</taxon>
    </lineage>
</organism>
<dbReference type="GO" id="GO:0032217">
    <property type="term" value="F:riboflavin transmembrane transporter activity"/>
    <property type="evidence" value="ECO:0007669"/>
    <property type="project" value="UniProtKB-UniRule"/>
</dbReference>
<evidence type="ECO:0000313" key="9">
    <source>
        <dbReference type="EMBL" id="QFR23407.1"/>
    </source>
</evidence>
<evidence type="ECO:0000256" key="1">
    <source>
        <dbReference type="ARBA" id="ARBA00004651"/>
    </source>
</evidence>
<dbReference type="AlphaFoldDB" id="A0A5P8M513"/>
<dbReference type="PANTHER" id="PTHR38438:SF1">
    <property type="entry name" value="RIBOFLAVIN TRANSPORTER RIBU"/>
    <property type="match status" value="1"/>
</dbReference>
<protein>
    <recommendedName>
        <fullName evidence="8">Riboflavin transporter</fullName>
    </recommendedName>
</protein>
<comment type="function">
    <text evidence="8">Probably a riboflavin-binding protein that interacts with the energy-coupling factor (ECF) ABC-transporter complex.</text>
</comment>
<keyword evidence="5" id="KW-0812">Transmembrane</keyword>
<keyword evidence="4 8" id="KW-1003">Cell membrane</keyword>
<dbReference type="RefSeq" id="WP_150391718.1">
    <property type="nucleotide sequence ID" value="NZ_CAUFDJ010000002.1"/>
</dbReference>
<accession>A0A5P8M513</accession>
<comment type="similarity">
    <text evidence="2 8">Belongs to the prokaryotic riboflavin transporter (P-RFT) (TC 2.A.87) family.</text>
</comment>
<sequence>MQANRGLEKWIGVAIFGALAALVMYIEIPVMGFLKLDVSDVVVLLAMSLYGLGAGIGVAAIKVIVHFMLSGASLGALIGDSAAFIAAIAFAVPLYLLLTKLADKWPQRIIAIVLATVSLTVIMAVLNWLVLTPLYASVMNFKLGMAMTTYIFAMIVPFNLLKGVVLAAVFLPLYFKMVPWIVRHRVLAVKH</sequence>
<dbReference type="KEGG" id="lhb:D1010_08345"/>
<dbReference type="Gene3D" id="1.10.1760.20">
    <property type="match status" value="1"/>
</dbReference>
<dbReference type="EMBL" id="CP045143">
    <property type="protein sequence ID" value="QFR23407.1"/>
    <property type="molecule type" value="Genomic_DNA"/>
</dbReference>
<comment type="subcellular location">
    <subcellularLocation>
        <location evidence="1">Cell membrane</location>
        <topology evidence="1">Multi-pass membrane protein</topology>
    </subcellularLocation>
</comment>
<dbReference type="GO" id="GO:0005886">
    <property type="term" value="C:plasma membrane"/>
    <property type="evidence" value="ECO:0007669"/>
    <property type="project" value="UniProtKB-SubCell"/>
</dbReference>
<evidence type="ECO:0000256" key="8">
    <source>
        <dbReference type="PIRNR" id="PIRNR037778"/>
    </source>
</evidence>
<dbReference type="GeneID" id="78509005"/>
<name>A0A5P8M513_9LACO</name>
<dbReference type="InterPro" id="IPR024529">
    <property type="entry name" value="ECF_trnsprt_substrate-spec"/>
</dbReference>
<dbReference type="PIRSF" id="PIRSF037778">
    <property type="entry name" value="UCP037778_transp_RibU"/>
    <property type="match status" value="1"/>
</dbReference>
<keyword evidence="3 8" id="KW-0813">Transport</keyword>
<keyword evidence="6" id="KW-1133">Transmembrane helix</keyword>
<gene>
    <name evidence="9" type="ORF">D1010_08345</name>
</gene>
<evidence type="ECO:0000256" key="4">
    <source>
        <dbReference type="ARBA" id="ARBA00022475"/>
    </source>
</evidence>
<reference evidence="9 10" key="1">
    <citation type="submission" date="2019-10" db="EMBL/GenBank/DDBJ databases">
        <title>The completed genome of Lactobacillus harbinensis M1.</title>
        <authorList>
            <person name="Zheng Y."/>
        </authorList>
    </citation>
    <scope>NUCLEOTIDE SEQUENCE [LARGE SCALE GENOMIC DNA]</scope>
    <source>
        <strain evidence="9 10">M1</strain>
    </source>
</reference>
<evidence type="ECO:0000256" key="5">
    <source>
        <dbReference type="ARBA" id="ARBA00022692"/>
    </source>
</evidence>
<evidence type="ECO:0000256" key="7">
    <source>
        <dbReference type="ARBA" id="ARBA00023136"/>
    </source>
</evidence>
<proteinExistence type="inferred from homology"/>
<evidence type="ECO:0000256" key="3">
    <source>
        <dbReference type="ARBA" id="ARBA00022448"/>
    </source>
</evidence>
<evidence type="ECO:0000313" key="10">
    <source>
        <dbReference type="Proteomes" id="UP000326779"/>
    </source>
</evidence>
<evidence type="ECO:0000256" key="6">
    <source>
        <dbReference type="ARBA" id="ARBA00022989"/>
    </source>
</evidence>
<dbReference type="PANTHER" id="PTHR38438">
    <property type="entry name" value="RIBOFLAVIN TRANSPORTER RIBU"/>
    <property type="match status" value="1"/>
</dbReference>
<evidence type="ECO:0000256" key="2">
    <source>
        <dbReference type="ARBA" id="ARBA00005540"/>
    </source>
</evidence>